<dbReference type="AlphaFoldDB" id="A0A5T8B9Q2"/>
<comment type="caution">
    <text evidence="2">The sequence shown here is derived from an EMBL/GenBank/DDBJ whole genome shotgun (WGS) entry which is preliminary data.</text>
</comment>
<dbReference type="EMBL" id="AAGFSO010000004">
    <property type="protein sequence ID" value="EBN4400463.1"/>
    <property type="molecule type" value="Genomic_DNA"/>
</dbReference>
<feature type="domain" description="DUF3279" evidence="1">
    <location>
        <begin position="39"/>
        <end position="75"/>
    </location>
</feature>
<dbReference type="InterPro" id="IPR021696">
    <property type="entry name" value="DUF3279"/>
</dbReference>
<evidence type="ECO:0000313" key="2">
    <source>
        <dbReference type="EMBL" id="EBN4400463.1"/>
    </source>
</evidence>
<reference evidence="2" key="1">
    <citation type="submission" date="2018-07" db="EMBL/GenBank/DDBJ databases">
        <authorList>
            <consortium name="PulseNet: The National Subtyping Network for Foodborne Disease Surveillance"/>
            <person name="Tarr C.L."/>
            <person name="Trees E."/>
            <person name="Katz L.S."/>
            <person name="Carleton-Romer H.A."/>
            <person name="Stroika S."/>
            <person name="Kucerova Z."/>
            <person name="Roache K.F."/>
            <person name="Sabol A.L."/>
            <person name="Besser J."/>
            <person name="Gerner-Smidt P."/>
        </authorList>
    </citation>
    <scope>NUCLEOTIDE SEQUENCE</scope>
    <source>
        <strain evidence="2">PNUSAS044948</strain>
    </source>
</reference>
<proteinExistence type="predicted"/>
<protein>
    <recommendedName>
        <fullName evidence="1">DUF3279 domain-containing protein</fullName>
    </recommendedName>
</protein>
<sequence>MSFRLAGYANAATGGTAVQSPARTATAWQIRSTAYGYPVVVRSWGCVWCGCRYRGEKFCRTCGTGIYSTELANWQASGN</sequence>
<dbReference type="Pfam" id="PF11682">
    <property type="entry name" value="Zn_ribbon_11"/>
    <property type="match status" value="1"/>
</dbReference>
<name>A0A5T8B9Q2_SALER</name>
<accession>A0A5T8B9Q2</accession>
<organism evidence="2">
    <name type="scientific">Salmonella enterica</name>
    <name type="common">Salmonella choleraesuis</name>
    <dbReference type="NCBI Taxonomy" id="28901"/>
    <lineage>
        <taxon>Bacteria</taxon>
        <taxon>Pseudomonadati</taxon>
        <taxon>Pseudomonadota</taxon>
        <taxon>Gammaproteobacteria</taxon>
        <taxon>Enterobacterales</taxon>
        <taxon>Enterobacteriaceae</taxon>
        <taxon>Salmonella</taxon>
    </lineage>
</organism>
<gene>
    <name evidence="2" type="ORF">DSA09_10170</name>
</gene>
<evidence type="ECO:0000259" key="1">
    <source>
        <dbReference type="Pfam" id="PF11682"/>
    </source>
</evidence>